<dbReference type="AlphaFoldDB" id="A0A2W1C168"/>
<evidence type="ECO:0000313" key="2">
    <source>
        <dbReference type="Proteomes" id="UP000249218"/>
    </source>
</evidence>
<evidence type="ECO:0000313" key="1">
    <source>
        <dbReference type="EMBL" id="PZC78870.1"/>
    </source>
</evidence>
<accession>A0A2W1C168</accession>
<gene>
    <name evidence="1" type="primary">HaOG217064</name>
    <name evidence="1" type="ORF">B5X24_HaOG217064</name>
</gene>
<dbReference type="Proteomes" id="UP000249218">
    <property type="component" value="Unassembled WGS sequence"/>
</dbReference>
<proteinExistence type="predicted"/>
<reference evidence="1 2" key="1">
    <citation type="journal article" date="2017" name="BMC Biol.">
        <title>Genomic innovations, transcriptional plasticity and gene loss underlying the evolution and divergence of two highly polyphagous and invasive Helicoverpa pest species.</title>
        <authorList>
            <person name="Pearce S.L."/>
            <person name="Clarke D.F."/>
            <person name="East P.D."/>
            <person name="Elfekih S."/>
            <person name="Gordon K.H."/>
            <person name="Jermiin L.S."/>
            <person name="McGaughran A."/>
            <person name="Oakeshott J.G."/>
            <person name="Papanikolaou A."/>
            <person name="Perera O.P."/>
            <person name="Rane R.V."/>
            <person name="Richards S."/>
            <person name="Tay W.T."/>
            <person name="Walsh T.K."/>
            <person name="Anderson A."/>
            <person name="Anderson C.J."/>
            <person name="Asgari S."/>
            <person name="Board P.G."/>
            <person name="Bretschneider A."/>
            <person name="Campbell P.M."/>
            <person name="Chertemps T."/>
            <person name="Christeller J.T."/>
            <person name="Coppin C.W."/>
            <person name="Downes S.J."/>
            <person name="Duan G."/>
            <person name="Farnsworth C.A."/>
            <person name="Good R.T."/>
            <person name="Han L.B."/>
            <person name="Han Y.C."/>
            <person name="Hatje K."/>
            <person name="Horne I."/>
            <person name="Huang Y.P."/>
            <person name="Hughes D.S."/>
            <person name="Jacquin-Joly E."/>
            <person name="James W."/>
            <person name="Jhangiani S."/>
            <person name="Kollmar M."/>
            <person name="Kuwar S.S."/>
            <person name="Li S."/>
            <person name="Liu N.Y."/>
            <person name="Maibeche M.T."/>
            <person name="Miller J.R."/>
            <person name="Montagne N."/>
            <person name="Perry T."/>
            <person name="Qu J."/>
            <person name="Song S.V."/>
            <person name="Sutton G.G."/>
            <person name="Vogel H."/>
            <person name="Walenz B.P."/>
            <person name="Xu W."/>
            <person name="Zhang H.J."/>
            <person name="Zou Z."/>
            <person name="Batterham P."/>
            <person name="Edwards O.R."/>
            <person name="Feyereisen R."/>
            <person name="Gibbs R.A."/>
            <person name="Heckel D.G."/>
            <person name="McGrath A."/>
            <person name="Robin C."/>
            <person name="Scherer S.E."/>
            <person name="Worley K.C."/>
            <person name="Wu Y.D."/>
        </authorList>
    </citation>
    <scope>NUCLEOTIDE SEQUENCE [LARGE SCALE GENOMIC DNA]</scope>
    <source>
        <strain evidence="1">Harm_GR_Male_#8</strain>
        <tissue evidence="1">Whole organism</tissue>
    </source>
</reference>
<organism evidence="1 2">
    <name type="scientific">Helicoverpa armigera</name>
    <name type="common">Cotton bollworm</name>
    <name type="synonym">Heliothis armigera</name>
    <dbReference type="NCBI Taxonomy" id="29058"/>
    <lineage>
        <taxon>Eukaryota</taxon>
        <taxon>Metazoa</taxon>
        <taxon>Ecdysozoa</taxon>
        <taxon>Arthropoda</taxon>
        <taxon>Hexapoda</taxon>
        <taxon>Insecta</taxon>
        <taxon>Pterygota</taxon>
        <taxon>Neoptera</taxon>
        <taxon>Endopterygota</taxon>
        <taxon>Lepidoptera</taxon>
        <taxon>Glossata</taxon>
        <taxon>Ditrysia</taxon>
        <taxon>Noctuoidea</taxon>
        <taxon>Noctuidae</taxon>
        <taxon>Heliothinae</taxon>
        <taxon>Helicoverpa</taxon>
    </lineage>
</organism>
<keyword evidence="2" id="KW-1185">Reference proteome</keyword>
<protein>
    <submittedName>
        <fullName evidence="1">Uncharacterized protein</fullName>
    </submittedName>
</protein>
<sequence length="161" mass="17779">MVLDDLDTSGGWRERPGVGANRCVAMATATSAEEPALYCPFLSRLDIISHAPYKKTTLSTAEPQAVANRTVLILRWKMADTETYQCVIDRHLIIEESVLCCHCGGDAVQSGGEAPPRASSFNCFHSVGTVDAEFNLVSFKEDSFNRIKKPLKRLQLLRNGY</sequence>
<dbReference type="EMBL" id="KZ149894">
    <property type="protein sequence ID" value="PZC78870.1"/>
    <property type="molecule type" value="Genomic_DNA"/>
</dbReference>
<name>A0A2W1C168_HELAM</name>